<comment type="caution">
    <text evidence="4">The sequence shown here is derived from an EMBL/GenBank/DDBJ whole genome shotgun (WGS) entry which is preliminary data.</text>
</comment>
<feature type="domain" description="Fumarylacetoacetase N-terminal" evidence="3">
    <location>
        <begin position="1"/>
        <end position="77"/>
    </location>
</feature>
<proteinExistence type="predicted"/>
<name>A0ABW9UQY6_9SPHN</name>
<dbReference type="RefSeq" id="WP_160731973.1">
    <property type="nucleotide sequence ID" value="NZ_CP139719.1"/>
</dbReference>
<dbReference type="Pfam" id="PF01557">
    <property type="entry name" value="FAA_hydrolase"/>
    <property type="match status" value="1"/>
</dbReference>
<dbReference type="InterPro" id="IPR036663">
    <property type="entry name" value="Fumarylacetoacetase_C_sf"/>
</dbReference>
<dbReference type="Gene3D" id="3.90.850.10">
    <property type="entry name" value="Fumarylacetoacetase-like, C-terminal domain"/>
    <property type="match status" value="1"/>
</dbReference>
<sequence>MKLASLNDGTRDGKLVVVSRDITRCCAADNIAPTMQYALDNWAEVAPKLEVLYRDVEHEAVPCERFHERDAHSPLPRAYQWADGSAYINHVELVRKARGAEVPESFYHDPLMYQGGSDDFLPPRADIPLKDTAWGCDMEGEVACIVDDVPMGVSAEDAAGHIKLLMLVNDVSLRGLIPGELAKGFGFFQSKPATAFSPVAVTPDELGDAWQGNVVHRPLMVDYNGQPFGRADAGQDATFSLAELVAHAARTRNLGAGAIIGSGTVSNQGPEGDPGKPVSEGGKGYSCIAEIRMIETIAQGEAKTPFMSPGDKVAIWMEDEAGHSIFGKIEQEVVQA</sequence>
<dbReference type="InterPro" id="IPR011234">
    <property type="entry name" value="Fumarylacetoacetase-like_C"/>
</dbReference>
<feature type="domain" description="Fumarylacetoacetase-like C-terminal" evidence="2">
    <location>
        <begin position="81"/>
        <end position="333"/>
    </location>
</feature>
<evidence type="ECO:0000313" key="5">
    <source>
        <dbReference type="Proteomes" id="UP000444401"/>
    </source>
</evidence>
<protein>
    <submittedName>
        <fullName evidence="4">2-keto-4-pentenoate hydratase</fullName>
    </submittedName>
</protein>
<evidence type="ECO:0000259" key="2">
    <source>
        <dbReference type="Pfam" id="PF01557"/>
    </source>
</evidence>
<dbReference type="PANTHER" id="PTHR43211">
    <property type="entry name" value="FUMARYLACETOACETATE HYDROLASE"/>
    <property type="match status" value="1"/>
</dbReference>
<dbReference type="EMBL" id="WTYO01000001">
    <property type="protein sequence ID" value="MXO67294.1"/>
    <property type="molecule type" value="Genomic_DNA"/>
</dbReference>
<feature type="region of interest" description="Disordered" evidence="1">
    <location>
        <begin position="262"/>
        <end position="281"/>
    </location>
</feature>
<accession>A0ABW9UQY6</accession>
<dbReference type="Pfam" id="PF18288">
    <property type="entry name" value="FAA_hydro_N_2"/>
    <property type="match status" value="1"/>
</dbReference>
<evidence type="ECO:0000259" key="3">
    <source>
        <dbReference type="Pfam" id="PF18288"/>
    </source>
</evidence>
<dbReference type="SUPFAM" id="SSF56529">
    <property type="entry name" value="FAH"/>
    <property type="match status" value="1"/>
</dbReference>
<keyword evidence="5" id="KW-1185">Reference proteome</keyword>
<reference evidence="4 5" key="1">
    <citation type="submission" date="2019-12" db="EMBL/GenBank/DDBJ databases">
        <title>Genomic-based taxomic classification of the family Erythrobacteraceae.</title>
        <authorList>
            <person name="Xu L."/>
        </authorList>
    </citation>
    <scope>NUCLEOTIDE SEQUENCE [LARGE SCALE GENOMIC DNA]</scope>
    <source>
        <strain evidence="4 5">H32</strain>
    </source>
</reference>
<gene>
    <name evidence="4" type="ORF">GRI72_00390</name>
</gene>
<evidence type="ECO:0000256" key="1">
    <source>
        <dbReference type="SAM" id="MobiDB-lite"/>
    </source>
</evidence>
<dbReference type="PANTHER" id="PTHR43211:SF1">
    <property type="entry name" value="BLL6422 PROTEIN"/>
    <property type="match status" value="1"/>
</dbReference>
<organism evidence="4 5">
    <name type="scientific">Pelagerythrobacter marinus</name>
    <dbReference type="NCBI Taxonomy" id="538382"/>
    <lineage>
        <taxon>Bacteria</taxon>
        <taxon>Pseudomonadati</taxon>
        <taxon>Pseudomonadota</taxon>
        <taxon>Alphaproteobacteria</taxon>
        <taxon>Sphingomonadales</taxon>
        <taxon>Erythrobacteraceae</taxon>
        <taxon>Pelagerythrobacter</taxon>
    </lineage>
</organism>
<dbReference type="Proteomes" id="UP000444401">
    <property type="component" value="Unassembled WGS sequence"/>
</dbReference>
<evidence type="ECO:0000313" key="4">
    <source>
        <dbReference type="EMBL" id="MXO67294.1"/>
    </source>
</evidence>
<dbReference type="InterPro" id="IPR041072">
    <property type="entry name" value="FAA_hydro_N"/>
</dbReference>